<evidence type="ECO:0000313" key="2">
    <source>
        <dbReference type="Proteomes" id="UP000076408"/>
    </source>
</evidence>
<evidence type="ECO:0000313" key="1">
    <source>
        <dbReference type="EnsemblMetazoa" id="ASTEI02187-PA"/>
    </source>
</evidence>
<dbReference type="VEuPathDB" id="VectorBase:ASTEI02187"/>
<reference evidence="2" key="1">
    <citation type="journal article" date="2014" name="Genome Biol.">
        <title>Genome analysis of a major urban malaria vector mosquito, Anopheles stephensi.</title>
        <authorList>
            <person name="Jiang X."/>
            <person name="Peery A."/>
            <person name="Hall A.B."/>
            <person name="Sharma A."/>
            <person name="Chen X.G."/>
            <person name="Waterhouse R.M."/>
            <person name="Komissarov A."/>
            <person name="Riehle M.M."/>
            <person name="Shouche Y."/>
            <person name="Sharakhova M.V."/>
            <person name="Lawson D."/>
            <person name="Pakpour N."/>
            <person name="Arensburger P."/>
            <person name="Davidson V.L."/>
            <person name="Eiglmeier K."/>
            <person name="Emrich S."/>
            <person name="George P."/>
            <person name="Kennedy R.C."/>
            <person name="Mane S.P."/>
            <person name="Maslen G."/>
            <person name="Oringanje C."/>
            <person name="Qi Y."/>
            <person name="Settlage R."/>
            <person name="Tojo M."/>
            <person name="Tubio J.M."/>
            <person name="Unger M.F."/>
            <person name="Wang B."/>
            <person name="Vernick K.D."/>
            <person name="Ribeiro J.M."/>
            <person name="James A.A."/>
            <person name="Michel K."/>
            <person name="Riehle M.A."/>
            <person name="Luckhart S."/>
            <person name="Sharakhov I.V."/>
            <person name="Tu Z."/>
        </authorList>
    </citation>
    <scope>NUCLEOTIDE SEQUENCE [LARGE SCALE GENOMIC DNA]</scope>
    <source>
        <strain evidence="2">Indian</strain>
    </source>
</reference>
<sequence length="81" mass="9246">TTLHYPHICQLPTCNLTIVCVCVFFACFSFVCHTFYLVCFFLPMYVCVCVWGGEFSVFFSRILCGLNLAHPEGIGLRYVFS</sequence>
<keyword evidence="2" id="KW-1185">Reference proteome</keyword>
<protein>
    <submittedName>
        <fullName evidence="1">Uncharacterized protein</fullName>
    </submittedName>
</protein>
<accession>A0A182Y151</accession>
<name>A0A182Y151_ANOST</name>
<organism evidence="1 2">
    <name type="scientific">Anopheles stephensi</name>
    <name type="common">Indo-Pakistan malaria mosquito</name>
    <dbReference type="NCBI Taxonomy" id="30069"/>
    <lineage>
        <taxon>Eukaryota</taxon>
        <taxon>Metazoa</taxon>
        <taxon>Ecdysozoa</taxon>
        <taxon>Arthropoda</taxon>
        <taxon>Hexapoda</taxon>
        <taxon>Insecta</taxon>
        <taxon>Pterygota</taxon>
        <taxon>Neoptera</taxon>
        <taxon>Endopterygota</taxon>
        <taxon>Diptera</taxon>
        <taxon>Nematocera</taxon>
        <taxon>Culicoidea</taxon>
        <taxon>Culicidae</taxon>
        <taxon>Anophelinae</taxon>
        <taxon>Anopheles</taxon>
    </lineage>
</organism>
<reference evidence="1" key="2">
    <citation type="submission" date="2020-05" db="UniProtKB">
        <authorList>
            <consortium name="EnsemblMetazoa"/>
        </authorList>
    </citation>
    <scope>IDENTIFICATION</scope>
    <source>
        <strain evidence="1">Indian</strain>
    </source>
</reference>
<dbReference type="Proteomes" id="UP000076408">
    <property type="component" value="Unassembled WGS sequence"/>
</dbReference>
<dbReference type="AlphaFoldDB" id="A0A182Y151"/>
<proteinExistence type="predicted"/>
<dbReference type="EnsemblMetazoa" id="ASTEI02187-RA">
    <property type="protein sequence ID" value="ASTEI02187-PA"/>
    <property type="gene ID" value="ASTEI02187"/>
</dbReference>